<feature type="region of interest" description="Disordered" evidence="1">
    <location>
        <begin position="304"/>
        <end position="344"/>
    </location>
</feature>
<evidence type="ECO:0000256" key="1">
    <source>
        <dbReference type="SAM" id="MobiDB-lite"/>
    </source>
</evidence>
<comment type="caution">
    <text evidence="2">The sequence shown here is derived from an EMBL/GenBank/DDBJ whole genome shotgun (WGS) entry which is preliminary data.</text>
</comment>
<proteinExistence type="predicted"/>
<evidence type="ECO:0000313" key="3">
    <source>
        <dbReference type="Proteomes" id="UP000192247"/>
    </source>
</evidence>
<evidence type="ECO:0000313" key="2">
    <source>
        <dbReference type="EMBL" id="OQR78962.1"/>
    </source>
</evidence>
<organism evidence="2 3">
    <name type="scientific">Tropilaelaps mercedesae</name>
    <dbReference type="NCBI Taxonomy" id="418985"/>
    <lineage>
        <taxon>Eukaryota</taxon>
        <taxon>Metazoa</taxon>
        <taxon>Ecdysozoa</taxon>
        <taxon>Arthropoda</taxon>
        <taxon>Chelicerata</taxon>
        <taxon>Arachnida</taxon>
        <taxon>Acari</taxon>
        <taxon>Parasitiformes</taxon>
        <taxon>Mesostigmata</taxon>
        <taxon>Gamasina</taxon>
        <taxon>Dermanyssoidea</taxon>
        <taxon>Laelapidae</taxon>
        <taxon>Tropilaelaps</taxon>
    </lineage>
</organism>
<protein>
    <submittedName>
        <fullName evidence="2">Uncharacterized protein</fullName>
    </submittedName>
</protein>
<reference evidence="2 3" key="1">
    <citation type="journal article" date="2017" name="Gigascience">
        <title>Draft genome of the honey bee ectoparasitic mite, Tropilaelaps mercedesae, is shaped by the parasitic life history.</title>
        <authorList>
            <person name="Dong X."/>
            <person name="Armstrong S.D."/>
            <person name="Xia D."/>
            <person name="Makepeace B.L."/>
            <person name="Darby A.C."/>
            <person name="Kadowaki T."/>
        </authorList>
    </citation>
    <scope>NUCLEOTIDE SEQUENCE [LARGE SCALE GENOMIC DNA]</scope>
    <source>
        <strain evidence="2">Wuxi-XJTLU</strain>
    </source>
</reference>
<name>A0A1V9XZT5_9ACAR</name>
<keyword evidence="3" id="KW-1185">Reference proteome</keyword>
<dbReference type="Proteomes" id="UP000192247">
    <property type="component" value="Unassembled WGS sequence"/>
</dbReference>
<sequence length="344" mass="38925">MFLSLTVRDAIVVALLFAFSLTTSVARWQFSLQKPARLLRHDYHNLLELWSDDTRIELSVPPPEDRNSYECEVYESQINFKGCHTQCMVKASFQDIEIIDLNGPRTLSTCLEKGTHCREILISRDGLNLTASGLCDDCQCMISSYGRENYFKRLVKEAIEETKVSYAVQHSWSGRGGKETSPPPPFEVDALKLRIPAPHLRNATACEAYEMLAQPPVSSSPMRQASPPENECRRRCVINGRLGQIAVVGPPRYLSDDALMPDGTSCALLTHRTRAFIVEGLQQQVQGTCQQGICVSDKEEQQQQQQQRRQRQLFEINDSENSVDDHREQNAARRPRRRTASAAK</sequence>
<accession>A0A1V9XZT5</accession>
<dbReference type="AlphaFoldDB" id="A0A1V9XZT5"/>
<dbReference type="InParanoid" id="A0A1V9XZT5"/>
<feature type="compositionally biased region" description="Basic residues" evidence="1">
    <location>
        <begin position="333"/>
        <end position="344"/>
    </location>
</feature>
<dbReference type="EMBL" id="MNPL01001628">
    <property type="protein sequence ID" value="OQR78962.1"/>
    <property type="molecule type" value="Genomic_DNA"/>
</dbReference>
<gene>
    <name evidence="2" type="ORF">BIW11_06062</name>
</gene>